<dbReference type="EMBL" id="KQ982014">
    <property type="protein sequence ID" value="KYN30641.1"/>
    <property type="molecule type" value="Genomic_DNA"/>
</dbReference>
<accession>A0A151JT34</accession>
<proteinExistence type="predicted"/>
<reference evidence="1 2" key="1">
    <citation type="submission" date="2016-03" db="EMBL/GenBank/DDBJ databases">
        <title>Trachymyrmex septentrionalis WGS genome.</title>
        <authorList>
            <person name="Nygaard S."/>
            <person name="Hu H."/>
            <person name="Boomsma J."/>
            <person name="Zhang G."/>
        </authorList>
    </citation>
    <scope>NUCLEOTIDE SEQUENCE [LARGE SCALE GENOMIC DNA]</scope>
    <source>
        <strain evidence="1">Tsep2-gDNA-1</strain>
        <tissue evidence="1">Whole body</tissue>
    </source>
</reference>
<dbReference type="Proteomes" id="UP000078541">
    <property type="component" value="Unassembled WGS sequence"/>
</dbReference>
<protein>
    <submittedName>
        <fullName evidence="1">Uncharacterized protein</fullName>
    </submittedName>
</protein>
<keyword evidence="2" id="KW-1185">Reference proteome</keyword>
<sequence>MICMKDECFSRAEDKVHKSVQRQDWHMDCRQISHLHWMPSLINLSRFYERGHRVAVNQSSCLCAKSINCRRSLHTHTHTLLSSFSCYKTSRR</sequence>
<gene>
    <name evidence="1" type="ORF">ALC56_15062</name>
</gene>
<evidence type="ECO:0000313" key="2">
    <source>
        <dbReference type="Proteomes" id="UP000078541"/>
    </source>
</evidence>
<organism evidence="1 2">
    <name type="scientific">Trachymyrmex septentrionalis</name>
    <dbReference type="NCBI Taxonomy" id="34720"/>
    <lineage>
        <taxon>Eukaryota</taxon>
        <taxon>Metazoa</taxon>
        <taxon>Ecdysozoa</taxon>
        <taxon>Arthropoda</taxon>
        <taxon>Hexapoda</taxon>
        <taxon>Insecta</taxon>
        <taxon>Pterygota</taxon>
        <taxon>Neoptera</taxon>
        <taxon>Endopterygota</taxon>
        <taxon>Hymenoptera</taxon>
        <taxon>Apocrita</taxon>
        <taxon>Aculeata</taxon>
        <taxon>Formicoidea</taxon>
        <taxon>Formicidae</taxon>
        <taxon>Myrmicinae</taxon>
        <taxon>Trachymyrmex</taxon>
    </lineage>
</organism>
<name>A0A151JT34_9HYME</name>
<evidence type="ECO:0000313" key="1">
    <source>
        <dbReference type="EMBL" id="KYN30641.1"/>
    </source>
</evidence>
<dbReference type="AlphaFoldDB" id="A0A151JT34"/>